<feature type="transmembrane region" description="Helical" evidence="1">
    <location>
        <begin position="201"/>
        <end position="226"/>
    </location>
</feature>
<keyword evidence="1" id="KW-1133">Transmembrane helix</keyword>
<feature type="transmembrane region" description="Helical" evidence="1">
    <location>
        <begin position="25"/>
        <end position="47"/>
    </location>
</feature>
<feature type="transmembrane region" description="Helical" evidence="1">
    <location>
        <begin position="102"/>
        <end position="127"/>
    </location>
</feature>
<comment type="caution">
    <text evidence="2">The sequence shown here is derived from an EMBL/GenBank/DDBJ whole genome shotgun (WGS) entry which is preliminary data.</text>
</comment>
<accession>A0A5C7AX03</accession>
<name>A0A5C7AX03_9BACT</name>
<proteinExistence type="predicted"/>
<reference evidence="2 3" key="1">
    <citation type="submission" date="2019-08" db="EMBL/GenBank/DDBJ databases">
        <title>Genomes sequence of Algoriphagus aquimarinus ACAM450.</title>
        <authorList>
            <person name="Bowman J.P."/>
        </authorList>
    </citation>
    <scope>NUCLEOTIDE SEQUENCE [LARGE SCALE GENOMIC DNA]</scope>
    <source>
        <strain evidence="2 3">ACAM 450</strain>
    </source>
</reference>
<evidence type="ECO:0000313" key="2">
    <source>
        <dbReference type="EMBL" id="TXE10232.1"/>
    </source>
</evidence>
<dbReference type="EMBL" id="VORW01000008">
    <property type="protein sequence ID" value="TXE10232.1"/>
    <property type="molecule type" value="Genomic_DNA"/>
</dbReference>
<keyword evidence="1" id="KW-0812">Transmembrane</keyword>
<evidence type="ECO:0008006" key="4">
    <source>
        <dbReference type="Google" id="ProtNLM"/>
    </source>
</evidence>
<sequence length="282" mass="32896">MNANAISARRIINLFRFEFSIHRKFYEMGILGIFFIITGLFVLIFFANRYTTTFGQSQFTLLFYVELLFLVFFGVGFSFVDLRTKRSSLVYLSMPGLATEKYFVQFFTRVLMFPVLFTVMYILSISVSKNLFRMSDFTTTDVGTSSVLLVIDNLDIWEMLVPFYYYWNKSAMAYFFLFGIAGLFISLMFSGGIIFGKWNSLLMPLVFISFCGLIACTPVVLSWIVVGIPEDPSKIFTPQIHFRQPKFFENTPLLLFVFTVLAWVAMVFFYWITYLKLKEREV</sequence>
<dbReference type="AlphaFoldDB" id="A0A5C7AX03"/>
<keyword evidence="1" id="KW-0472">Membrane</keyword>
<feature type="transmembrane region" description="Helical" evidence="1">
    <location>
        <begin position="59"/>
        <end position="82"/>
    </location>
</feature>
<feature type="transmembrane region" description="Helical" evidence="1">
    <location>
        <begin position="253"/>
        <end position="272"/>
    </location>
</feature>
<evidence type="ECO:0000313" key="3">
    <source>
        <dbReference type="Proteomes" id="UP000321935"/>
    </source>
</evidence>
<dbReference type="OrthoDB" id="823120at2"/>
<gene>
    <name evidence="2" type="ORF">ESV85_12905</name>
</gene>
<dbReference type="Proteomes" id="UP000321935">
    <property type="component" value="Unassembled WGS sequence"/>
</dbReference>
<feature type="transmembrane region" description="Helical" evidence="1">
    <location>
        <begin position="174"/>
        <end position="195"/>
    </location>
</feature>
<dbReference type="RefSeq" id="WP_146918233.1">
    <property type="nucleotide sequence ID" value="NZ_VORW01000008.1"/>
</dbReference>
<protein>
    <recommendedName>
        <fullName evidence="4">ABC transporter permease</fullName>
    </recommendedName>
</protein>
<evidence type="ECO:0000256" key="1">
    <source>
        <dbReference type="SAM" id="Phobius"/>
    </source>
</evidence>
<organism evidence="2 3">
    <name type="scientific">Algoriphagus aquimarinus</name>
    <dbReference type="NCBI Taxonomy" id="237018"/>
    <lineage>
        <taxon>Bacteria</taxon>
        <taxon>Pseudomonadati</taxon>
        <taxon>Bacteroidota</taxon>
        <taxon>Cytophagia</taxon>
        <taxon>Cytophagales</taxon>
        <taxon>Cyclobacteriaceae</taxon>
        <taxon>Algoriphagus</taxon>
    </lineage>
</organism>